<feature type="transmembrane region" description="Helical" evidence="5">
    <location>
        <begin position="88"/>
        <end position="112"/>
    </location>
</feature>
<proteinExistence type="predicted"/>
<dbReference type="Pfam" id="PF07963">
    <property type="entry name" value="N_methyl"/>
    <property type="match status" value="1"/>
</dbReference>
<comment type="subcellular location">
    <subcellularLocation>
        <location evidence="1">Cell outer membrane</location>
        <topology evidence="1">Single-pass membrane protein</topology>
    </subcellularLocation>
    <subcellularLocation>
        <location evidence="2">Periplasm</location>
    </subcellularLocation>
</comment>
<accession>A0A418VEE8</accession>
<dbReference type="SUPFAM" id="SSF54523">
    <property type="entry name" value="Pili subunits"/>
    <property type="match status" value="1"/>
</dbReference>
<sequence length="205" mass="22491">MKSLKGKFHHRSPCRRSLKPRILLCRPARGSSPVSLHVVKPLCPLGQPLGKSMSNQVPGHSGLKWLLEEGCEFMLSPRNRSAAQGFTLIEVLITIMVIGVAFSAIAATMLSYSRGNQQVILKNEVARLTEQYMEKYRQTGSYGTMRTDTAENVTVAGRSITFQTDFCPTDGPTAMACDSASVYIRVTALNGTTVIQKTETFFTAL</sequence>
<evidence type="ECO:0000256" key="2">
    <source>
        <dbReference type="ARBA" id="ARBA00004418"/>
    </source>
</evidence>
<keyword evidence="5" id="KW-0472">Membrane</keyword>
<dbReference type="PROSITE" id="PS00409">
    <property type="entry name" value="PROKAR_NTER_METHYL"/>
    <property type="match status" value="1"/>
</dbReference>
<reference evidence="6 7" key="1">
    <citation type="submission" date="2018-09" db="EMBL/GenBank/DDBJ databases">
        <authorList>
            <person name="Zhu H."/>
        </authorList>
    </citation>
    <scope>NUCLEOTIDE SEQUENCE [LARGE SCALE GENOMIC DNA]</scope>
    <source>
        <strain evidence="6 7">K2S05-167</strain>
    </source>
</reference>
<name>A0A418VEE8_9DEIO</name>
<dbReference type="InterPro" id="IPR012902">
    <property type="entry name" value="N_methyl_site"/>
</dbReference>
<dbReference type="InterPro" id="IPR045584">
    <property type="entry name" value="Pilin-like"/>
</dbReference>
<evidence type="ECO:0000256" key="5">
    <source>
        <dbReference type="SAM" id="Phobius"/>
    </source>
</evidence>
<keyword evidence="7" id="KW-1185">Reference proteome</keyword>
<keyword evidence="5" id="KW-0812">Transmembrane</keyword>
<dbReference type="EMBL" id="QYUJ01000010">
    <property type="protein sequence ID" value="RJF74486.1"/>
    <property type="molecule type" value="Genomic_DNA"/>
</dbReference>
<organism evidence="6 7">
    <name type="scientific">Deinococcus cavernae</name>
    <dbReference type="NCBI Taxonomy" id="2320857"/>
    <lineage>
        <taxon>Bacteria</taxon>
        <taxon>Thermotogati</taxon>
        <taxon>Deinococcota</taxon>
        <taxon>Deinococci</taxon>
        <taxon>Deinococcales</taxon>
        <taxon>Deinococcaceae</taxon>
        <taxon>Deinococcus</taxon>
    </lineage>
</organism>
<keyword evidence="5" id="KW-1133">Transmembrane helix</keyword>
<evidence type="ECO:0000256" key="1">
    <source>
        <dbReference type="ARBA" id="ARBA00004203"/>
    </source>
</evidence>
<keyword evidence="4" id="KW-0998">Cell outer membrane</keyword>
<dbReference type="Gene3D" id="3.30.700.10">
    <property type="entry name" value="Glycoprotein, Type 4 Pilin"/>
    <property type="match status" value="1"/>
</dbReference>
<evidence type="ECO:0000313" key="7">
    <source>
        <dbReference type="Proteomes" id="UP000286287"/>
    </source>
</evidence>
<evidence type="ECO:0000256" key="4">
    <source>
        <dbReference type="ARBA" id="ARBA00023237"/>
    </source>
</evidence>
<evidence type="ECO:0000256" key="3">
    <source>
        <dbReference type="ARBA" id="ARBA00022764"/>
    </source>
</evidence>
<dbReference type="NCBIfam" id="TIGR02532">
    <property type="entry name" value="IV_pilin_GFxxxE"/>
    <property type="match status" value="1"/>
</dbReference>
<protein>
    <submittedName>
        <fullName evidence="6">Type II secretion system protein</fullName>
    </submittedName>
</protein>
<gene>
    <name evidence="6" type="ORF">D3875_04185</name>
</gene>
<comment type="caution">
    <text evidence="6">The sequence shown here is derived from an EMBL/GenBank/DDBJ whole genome shotgun (WGS) entry which is preliminary data.</text>
</comment>
<evidence type="ECO:0000313" key="6">
    <source>
        <dbReference type="EMBL" id="RJF74486.1"/>
    </source>
</evidence>
<dbReference type="Proteomes" id="UP000286287">
    <property type="component" value="Unassembled WGS sequence"/>
</dbReference>
<keyword evidence="3" id="KW-0574">Periplasm</keyword>
<dbReference type="GO" id="GO:0042597">
    <property type="term" value="C:periplasmic space"/>
    <property type="evidence" value="ECO:0007669"/>
    <property type="project" value="UniProtKB-SubCell"/>
</dbReference>
<dbReference type="GO" id="GO:0009279">
    <property type="term" value="C:cell outer membrane"/>
    <property type="evidence" value="ECO:0007669"/>
    <property type="project" value="UniProtKB-SubCell"/>
</dbReference>
<dbReference type="AlphaFoldDB" id="A0A418VEE8"/>